<reference evidence="2" key="1">
    <citation type="journal article" date="2020" name="Nature">
        <title>Giant virus diversity and host interactions through global metagenomics.</title>
        <authorList>
            <person name="Schulz F."/>
            <person name="Roux S."/>
            <person name="Paez-Espino D."/>
            <person name="Jungbluth S."/>
            <person name="Walsh D.A."/>
            <person name="Denef V.J."/>
            <person name="McMahon K.D."/>
            <person name="Konstantinidis K.T."/>
            <person name="Eloe-Fadrosh E.A."/>
            <person name="Kyrpides N.C."/>
            <person name="Woyke T."/>
        </authorList>
    </citation>
    <scope>NUCLEOTIDE SEQUENCE</scope>
    <source>
        <strain evidence="2">GVMAG-S-1029409-49</strain>
    </source>
</reference>
<sequence length="193" mass="20915">MAYYSHQKRGIPTAAVVGAVVVVVAIVVLLIVTKKKKTLTRESFTGTRTVTIGGEQVVFFPFKKRYPMTSSAQRVMFCPVTFIKHSGETVKGKTRFTFAALNVILEDKTITFPWIRSDLSTSKRNAALLSDDSTYTCMFGGGNVIVDDYGDLLIGSATAPFIQSITNILTGIDEYVGIKSDPNDGGINEVCAG</sequence>
<accession>A0A6C0LX91</accession>
<keyword evidence="1" id="KW-1133">Transmembrane helix</keyword>
<evidence type="ECO:0000256" key="1">
    <source>
        <dbReference type="SAM" id="Phobius"/>
    </source>
</evidence>
<keyword evidence="1" id="KW-0812">Transmembrane</keyword>
<dbReference type="EMBL" id="MN740609">
    <property type="protein sequence ID" value="QHU35466.1"/>
    <property type="molecule type" value="Genomic_DNA"/>
</dbReference>
<protein>
    <submittedName>
        <fullName evidence="2">Uncharacterized protein</fullName>
    </submittedName>
</protein>
<organism evidence="2">
    <name type="scientific">viral metagenome</name>
    <dbReference type="NCBI Taxonomy" id="1070528"/>
    <lineage>
        <taxon>unclassified sequences</taxon>
        <taxon>metagenomes</taxon>
        <taxon>organismal metagenomes</taxon>
    </lineage>
</organism>
<keyword evidence="1" id="KW-0472">Membrane</keyword>
<feature type="transmembrane region" description="Helical" evidence="1">
    <location>
        <begin position="12"/>
        <end position="32"/>
    </location>
</feature>
<evidence type="ECO:0000313" key="2">
    <source>
        <dbReference type="EMBL" id="QHU35466.1"/>
    </source>
</evidence>
<dbReference type="AlphaFoldDB" id="A0A6C0LX91"/>
<name>A0A6C0LX91_9ZZZZ</name>
<proteinExistence type="predicted"/>